<dbReference type="SMART" id="SM00612">
    <property type="entry name" value="Kelch"/>
    <property type="match status" value="1"/>
</dbReference>
<dbReference type="OrthoDB" id="9803597at2"/>
<dbReference type="EMBL" id="JSYN01000020">
    <property type="protein sequence ID" value="KIA92402.1"/>
    <property type="molecule type" value="Genomic_DNA"/>
</dbReference>
<dbReference type="Pfam" id="PF24996">
    <property type="entry name" value="NANM"/>
    <property type="match status" value="1"/>
</dbReference>
<dbReference type="Gene3D" id="2.120.10.80">
    <property type="entry name" value="Kelch-type beta propeller"/>
    <property type="match status" value="1"/>
</dbReference>
<evidence type="ECO:0000313" key="3">
    <source>
        <dbReference type="Proteomes" id="UP000031246"/>
    </source>
</evidence>
<keyword evidence="1" id="KW-0732">Signal</keyword>
<dbReference type="PANTHER" id="PTHR45632">
    <property type="entry name" value="LD33804P"/>
    <property type="match status" value="1"/>
</dbReference>
<evidence type="ECO:0008006" key="4">
    <source>
        <dbReference type="Google" id="ProtNLM"/>
    </source>
</evidence>
<dbReference type="InterPro" id="IPR056734">
    <property type="entry name" value="NANM"/>
</dbReference>
<feature type="signal peptide" evidence="1">
    <location>
        <begin position="1"/>
        <end position="22"/>
    </location>
</feature>
<evidence type="ECO:0000256" key="1">
    <source>
        <dbReference type="SAM" id="SignalP"/>
    </source>
</evidence>
<dbReference type="RefSeq" id="WP_039478523.1">
    <property type="nucleotide sequence ID" value="NZ_JSYN01000020.1"/>
</dbReference>
<name>A0A0C1FHD4_9SPHI</name>
<dbReference type="InterPro" id="IPR015915">
    <property type="entry name" value="Kelch-typ_b-propeller"/>
</dbReference>
<organism evidence="2 3">
    <name type="scientific">Pedobacter kyungheensis</name>
    <dbReference type="NCBI Taxonomy" id="1069985"/>
    <lineage>
        <taxon>Bacteria</taxon>
        <taxon>Pseudomonadati</taxon>
        <taxon>Bacteroidota</taxon>
        <taxon>Sphingobacteriia</taxon>
        <taxon>Sphingobacteriales</taxon>
        <taxon>Sphingobacteriaceae</taxon>
        <taxon>Pedobacter</taxon>
    </lineage>
</organism>
<dbReference type="InterPro" id="IPR006652">
    <property type="entry name" value="Kelch_1"/>
</dbReference>
<comment type="caution">
    <text evidence="2">The sequence shown here is derived from an EMBL/GenBank/DDBJ whole genome shotgun (WGS) entry which is preliminary data.</text>
</comment>
<gene>
    <name evidence="2" type="ORF">OC25_17185</name>
</gene>
<sequence>MKKLFLYLIFLLTAISFSKLQAQQHIQTIGWNVVAKIPPAPIQSQSIGLAGAITGSHQHLLFIAGGTNFPDKMPWEGGKKKYYDDIFIYRKMARGLALRPYQAKLPFHLAYAAVCSTPGGIVIAGGENETGLSQKAFIMQWENGKVTLNSLPDLPEGLTNAALTLVGDILYLAGGETTGGATDQFLTLDLKNTAAGWKKLINLPQPVSHTVLLTAGTKIFAIGGRKGNSGDTSTIYKNVWMFDIKNPVWKAKTSLPVPLSAACGVSAQQELLVFSGDEGKTFHQVERLIGEINREKDEERKAKLNQSKAVIQAAHPGFSRKVLKYDIAHNVWTAIPGAMPYGTVTTQAVWFENEIIIAGGEIKAGVRTPKILSGKIKTAK</sequence>
<reference evidence="2 3" key="1">
    <citation type="submission" date="2014-10" db="EMBL/GenBank/DDBJ databases">
        <title>Pedobacter Kyungheensis.</title>
        <authorList>
            <person name="Anderson B.M."/>
            <person name="Newman J.D."/>
        </authorList>
    </citation>
    <scope>NUCLEOTIDE SEQUENCE [LARGE SCALE GENOMIC DNA]</scope>
    <source>
        <strain evidence="2 3">KACC 16221</strain>
    </source>
</reference>
<evidence type="ECO:0000313" key="2">
    <source>
        <dbReference type="EMBL" id="KIA92402.1"/>
    </source>
</evidence>
<dbReference type="AlphaFoldDB" id="A0A0C1FHD4"/>
<feature type="chain" id="PRO_5002144952" description="Galactose oxidase" evidence="1">
    <location>
        <begin position="23"/>
        <end position="380"/>
    </location>
</feature>
<keyword evidence="3" id="KW-1185">Reference proteome</keyword>
<protein>
    <recommendedName>
        <fullName evidence="4">Galactose oxidase</fullName>
    </recommendedName>
</protein>
<accession>A0A0C1FHD4</accession>
<proteinExistence type="predicted"/>
<dbReference type="SUPFAM" id="SSF117281">
    <property type="entry name" value="Kelch motif"/>
    <property type="match status" value="1"/>
</dbReference>
<dbReference type="Proteomes" id="UP000031246">
    <property type="component" value="Unassembled WGS sequence"/>
</dbReference>